<dbReference type="Proteomes" id="UP000198680">
    <property type="component" value="Unassembled WGS sequence"/>
</dbReference>
<dbReference type="EMBL" id="FNHE01000007">
    <property type="protein sequence ID" value="SDM64713.1"/>
    <property type="molecule type" value="Genomic_DNA"/>
</dbReference>
<dbReference type="InterPro" id="IPR003583">
    <property type="entry name" value="Hlx-hairpin-Hlx_DNA-bd_motif"/>
</dbReference>
<dbReference type="SUPFAM" id="SSF52980">
    <property type="entry name" value="Restriction endonuclease-like"/>
    <property type="match status" value="1"/>
</dbReference>
<evidence type="ECO:0000313" key="2">
    <source>
        <dbReference type="EMBL" id="SDM64713.1"/>
    </source>
</evidence>
<name>A0A1G9UXV4_9ACTN</name>
<dbReference type="Gene3D" id="1.10.150.20">
    <property type="entry name" value="5' to 3' exonuclease, C-terminal subdomain"/>
    <property type="match status" value="1"/>
</dbReference>
<dbReference type="InterPro" id="IPR010994">
    <property type="entry name" value="RuvA_2-like"/>
</dbReference>
<dbReference type="Gene3D" id="3.40.50.10130">
    <property type="match status" value="1"/>
</dbReference>
<dbReference type="Pfam" id="PF02732">
    <property type="entry name" value="ERCC4"/>
    <property type="match status" value="1"/>
</dbReference>
<dbReference type="GO" id="GO:0004518">
    <property type="term" value="F:nuclease activity"/>
    <property type="evidence" value="ECO:0007669"/>
    <property type="project" value="InterPro"/>
</dbReference>
<dbReference type="Pfam" id="PF14520">
    <property type="entry name" value="HHH_5"/>
    <property type="match status" value="1"/>
</dbReference>
<evidence type="ECO:0000259" key="1">
    <source>
        <dbReference type="SMART" id="SM00278"/>
    </source>
</evidence>
<organism evidence="2 3">
    <name type="scientific">Geodermatophilus siccatus</name>
    <dbReference type="NCBI Taxonomy" id="1137991"/>
    <lineage>
        <taxon>Bacteria</taxon>
        <taxon>Bacillati</taxon>
        <taxon>Actinomycetota</taxon>
        <taxon>Actinomycetes</taxon>
        <taxon>Geodermatophilales</taxon>
        <taxon>Geodermatophilaceae</taxon>
        <taxon>Geodermatophilus</taxon>
    </lineage>
</organism>
<dbReference type="AlphaFoldDB" id="A0A1G9UXV4"/>
<reference evidence="3" key="1">
    <citation type="submission" date="2016-10" db="EMBL/GenBank/DDBJ databases">
        <authorList>
            <person name="Varghese N."/>
            <person name="Submissions S."/>
        </authorList>
    </citation>
    <scope>NUCLEOTIDE SEQUENCE [LARGE SCALE GENOMIC DNA]</scope>
    <source>
        <strain evidence="3">DSM 45419</strain>
    </source>
</reference>
<dbReference type="GO" id="GO:0006281">
    <property type="term" value="P:DNA repair"/>
    <property type="evidence" value="ECO:0007669"/>
    <property type="project" value="InterPro"/>
</dbReference>
<dbReference type="SUPFAM" id="SSF47781">
    <property type="entry name" value="RuvA domain 2-like"/>
    <property type="match status" value="1"/>
</dbReference>
<dbReference type="GO" id="GO:0003677">
    <property type="term" value="F:DNA binding"/>
    <property type="evidence" value="ECO:0007669"/>
    <property type="project" value="InterPro"/>
</dbReference>
<sequence>MLFDVRPVGRVGVQRKTVADLFASIRDGRLTRSVSAMSALDVAVLVIEGEVRWNAEGFAEPTGPTGRPVTSWHRDAYRSLLWSVRARGIWVEAVPDVDGTVATVLSLHRWAGKATHDTLDRRPGRRGADPAALHVLQGLAGIGPRLAGRIVEHFQGLPIAWTVTERELAAVPGIGPVRAKRLSESLAGRHCDRDECGRAER</sequence>
<protein>
    <submittedName>
        <fullName evidence="2">ERCC4 domain-containing protein</fullName>
    </submittedName>
</protein>
<dbReference type="InterPro" id="IPR006166">
    <property type="entry name" value="ERCC4_domain"/>
</dbReference>
<feature type="domain" description="Helix-hairpin-helix DNA-binding motif class 1" evidence="1">
    <location>
        <begin position="166"/>
        <end position="185"/>
    </location>
</feature>
<proteinExistence type="predicted"/>
<gene>
    <name evidence="2" type="ORF">SAMN05660642_02996</name>
</gene>
<feature type="domain" description="Helix-hairpin-helix DNA-binding motif class 1" evidence="1">
    <location>
        <begin position="134"/>
        <end position="153"/>
    </location>
</feature>
<keyword evidence="3" id="KW-1185">Reference proteome</keyword>
<evidence type="ECO:0000313" key="3">
    <source>
        <dbReference type="Proteomes" id="UP000198680"/>
    </source>
</evidence>
<dbReference type="SMART" id="SM00278">
    <property type="entry name" value="HhH1"/>
    <property type="match status" value="2"/>
</dbReference>
<dbReference type="RefSeq" id="WP_091219727.1">
    <property type="nucleotide sequence ID" value="NZ_FNHE01000007.1"/>
</dbReference>
<accession>A0A1G9UXV4</accession>
<dbReference type="InterPro" id="IPR011335">
    <property type="entry name" value="Restrct_endonuc-II-like"/>
</dbReference>